<dbReference type="GO" id="GO:0004540">
    <property type="term" value="F:RNA nuclease activity"/>
    <property type="evidence" value="ECO:0007669"/>
    <property type="project" value="InterPro"/>
</dbReference>
<dbReference type="PANTHER" id="PTHR34139">
    <property type="entry name" value="UPF0331 PROTEIN MJ0127"/>
    <property type="match status" value="1"/>
</dbReference>
<dbReference type="PANTHER" id="PTHR34139:SF1">
    <property type="entry name" value="RNASE MJ1380-RELATED"/>
    <property type="match status" value="1"/>
</dbReference>
<dbReference type="InterPro" id="IPR008201">
    <property type="entry name" value="HepT-like"/>
</dbReference>
<reference evidence="6" key="1">
    <citation type="journal article" date="2020" name="mSystems">
        <title>Genome- and Community-Level Interaction Insights into Carbon Utilization and Element Cycling Functions of Hydrothermarchaeota in Hydrothermal Sediment.</title>
        <authorList>
            <person name="Zhou Z."/>
            <person name="Liu Y."/>
            <person name="Xu W."/>
            <person name="Pan J."/>
            <person name="Luo Z.H."/>
            <person name="Li M."/>
        </authorList>
    </citation>
    <scope>NUCLEOTIDE SEQUENCE [LARGE SCALE GENOMIC DNA]</scope>
    <source>
        <strain evidence="6">SpSt-456</strain>
    </source>
</reference>
<protein>
    <submittedName>
        <fullName evidence="6">DUF86 domain-containing protein</fullName>
    </submittedName>
</protein>
<organism evidence="6">
    <name type="scientific">Desulfacinum infernum</name>
    <dbReference type="NCBI Taxonomy" id="35837"/>
    <lineage>
        <taxon>Bacteria</taxon>
        <taxon>Pseudomonadati</taxon>
        <taxon>Thermodesulfobacteriota</taxon>
        <taxon>Syntrophobacteria</taxon>
        <taxon>Syntrophobacterales</taxon>
        <taxon>Syntrophobacteraceae</taxon>
        <taxon>Desulfacinum</taxon>
    </lineage>
</organism>
<dbReference type="GO" id="GO:0000166">
    <property type="term" value="F:nucleotide binding"/>
    <property type="evidence" value="ECO:0007669"/>
    <property type="project" value="UniProtKB-KW"/>
</dbReference>
<evidence type="ECO:0000313" key="6">
    <source>
        <dbReference type="EMBL" id="HFK97472.1"/>
    </source>
</evidence>
<keyword evidence="3" id="KW-0540">Nuclease</keyword>
<gene>
    <name evidence="6" type="ORF">ENS06_09155</name>
</gene>
<dbReference type="GO" id="GO:0110001">
    <property type="term" value="C:toxin-antitoxin complex"/>
    <property type="evidence" value="ECO:0007669"/>
    <property type="project" value="InterPro"/>
</dbReference>
<sequence length="109" mass="12318">MSKRTDREFLSDILEAVRRIQSYTARMDYEAFLGGLKTQDAVVRNLEIIGEAAKKLSQEIRQKHSTISWKSMAGVRDRLIHHYFGITLDVVWEIVTADLGPVASQVGSP</sequence>
<evidence type="ECO:0000256" key="5">
    <source>
        <dbReference type="ARBA" id="ARBA00022801"/>
    </source>
</evidence>
<evidence type="ECO:0000256" key="1">
    <source>
        <dbReference type="ARBA" id="ARBA00022553"/>
    </source>
</evidence>
<evidence type="ECO:0000256" key="2">
    <source>
        <dbReference type="ARBA" id="ARBA00022649"/>
    </source>
</evidence>
<keyword evidence="5" id="KW-0378">Hydrolase</keyword>
<dbReference type="GO" id="GO:0016787">
    <property type="term" value="F:hydrolase activity"/>
    <property type="evidence" value="ECO:0007669"/>
    <property type="project" value="UniProtKB-KW"/>
</dbReference>
<keyword evidence="4" id="KW-0547">Nucleotide-binding</keyword>
<evidence type="ECO:0000256" key="3">
    <source>
        <dbReference type="ARBA" id="ARBA00022722"/>
    </source>
</evidence>
<dbReference type="InterPro" id="IPR051813">
    <property type="entry name" value="HepT_RNase_toxin"/>
</dbReference>
<dbReference type="EMBL" id="DSTK01000027">
    <property type="protein sequence ID" value="HFK97472.1"/>
    <property type="molecule type" value="Genomic_DNA"/>
</dbReference>
<evidence type="ECO:0000256" key="4">
    <source>
        <dbReference type="ARBA" id="ARBA00022741"/>
    </source>
</evidence>
<keyword evidence="2" id="KW-1277">Toxin-antitoxin system</keyword>
<proteinExistence type="predicted"/>
<accession>A0A831ZYM9</accession>
<comment type="caution">
    <text evidence="6">The sequence shown here is derived from an EMBL/GenBank/DDBJ whole genome shotgun (WGS) entry which is preliminary data.</text>
</comment>
<dbReference type="AlphaFoldDB" id="A0A831ZYM9"/>
<dbReference type="Pfam" id="PF01934">
    <property type="entry name" value="HepT-like"/>
    <property type="match status" value="1"/>
</dbReference>
<keyword evidence="1" id="KW-0597">Phosphoprotein</keyword>
<name>A0A831ZYM9_9BACT</name>